<evidence type="ECO:0000256" key="14">
    <source>
        <dbReference type="HAMAP-Rule" id="MF_00046"/>
    </source>
</evidence>
<comment type="function">
    <text evidence="14">Cell wall formation.</text>
</comment>
<dbReference type="UniPathway" id="UPA00219"/>
<dbReference type="GO" id="GO:0005524">
    <property type="term" value="F:ATP binding"/>
    <property type="evidence" value="ECO:0007669"/>
    <property type="project" value="UniProtKB-UniRule"/>
</dbReference>
<keyword evidence="7 14" id="KW-0547">Nucleotide-binding</keyword>
<comment type="catalytic activity">
    <reaction evidence="13 14">
        <text>UDP-N-acetyl-alpha-D-muramate + L-alanine + ATP = UDP-N-acetyl-alpha-D-muramoyl-L-alanine + ADP + phosphate + H(+)</text>
        <dbReference type="Rhea" id="RHEA:23372"/>
        <dbReference type="ChEBI" id="CHEBI:15378"/>
        <dbReference type="ChEBI" id="CHEBI:30616"/>
        <dbReference type="ChEBI" id="CHEBI:43474"/>
        <dbReference type="ChEBI" id="CHEBI:57972"/>
        <dbReference type="ChEBI" id="CHEBI:70757"/>
        <dbReference type="ChEBI" id="CHEBI:83898"/>
        <dbReference type="ChEBI" id="CHEBI:456216"/>
        <dbReference type="EC" id="6.3.2.8"/>
    </reaction>
</comment>
<dbReference type="Proteomes" id="UP000050430">
    <property type="component" value="Unassembled WGS sequence"/>
</dbReference>
<comment type="caution">
    <text evidence="18">The sequence shown here is derived from an EMBL/GenBank/DDBJ whole genome shotgun (WGS) entry which is preliminary data.</text>
</comment>
<keyword evidence="11 14" id="KW-0131">Cell cycle</keyword>
<feature type="domain" description="Mur ligase N-terminal catalytic" evidence="15">
    <location>
        <begin position="5"/>
        <end position="97"/>
    </location>
</feature>
<dbReference type="EC" id="6.3.2.8" evidence="3 14"/>
<dbReference type="PANTHER" id="PTHR43445:SF3">
    <property type="entry name" value="UDP-N-ACETYLMURAMATE--L-ALANINE LIGASE"/>
    <property type="match status" value="1"/>
</dbReference>
<dbReference type="AlphaFoldDB" id="A0A0P6WP98"/>
<dbReference type="InterPro" id="IPR013221">
    <property type="entry name" value="Mur_ligase_cen"/>
</dbReference>
<protein>
    <recommendedName>
        <fullName evidence="3 14">UDP-N-acetylmuramate--L-alanine ligase</fullName>
        <ecNumber evidence="3 14">6.3.2.8</ecNumber>
    </recommendedName>
    <alternativeName>
        <fullName evidence="14">UDP-N-acetylmuramoyl-L-alanine synthetase</fullName>
    </alternativeName>
</protein>
<gene>
    <name evidence="14" type="primary">murC</name>
    <name evidence="18" type="ORF">ADM99_10770</name>
</gene>
<evidence type="ECO:0000259" key="16">
    <source>
        <dbReference type="Pfam" id="PF02875"/>
    </source>
</evidence>
<dbReference type="PANTHER" id="PTHR43445">
    <property type="entry name" value="UDP-N-ACETYLMURAMATE--L-ALANINE LIGASE-RELATED"/>
    <property type="match status" value="1"/>
</dbReference>
<evidence type="ECO:0000313" key="18">
    <source>
        <dbReference type="EMBL" id="KPL71880.1"/>
    </source>
</evidence>
<dbReference type="InterPro" id="IPR036565">
    <property type="entry name" value="Mur-like_cat_sf"/>
</dbReference>
<dbReference type="GO" id="GO:0071555">
    <property type="term" value="P:cell wall organization"/>
    <property type="evidence" value="ECO:0007669"/>
    <property type="project" value="UniProtKB-KW"/>
</dbReference>
<dbReference type="RefSeq" id="WP_062420550.1">
    <property type="nucleotide sequence ID" value="NZ_BBYA01000002.1"/>
</dbReference>
<dbReference type="Gene3D" id="3.40.50.720">
    <property type="entry name" value="NAD(P)-binding Rossmann-like Domain"/>
    <property type="match status" value="1"/>
</dbReference>
<dbReference type="STRING" id="229920.ADM99_10770"/>
<comment type="pathway">
    <text evidence="2 14">Cell wall biogenesis; peptidoglycan biosynthesis.</text>
</comment>
<keyword evidence="6 14" id="KW-0132">Cell division</keyword>
<dbReference type="InterPro" id="IPR004101">
    <property type="entry name" value="Mur_ligase_C"/>
</dbReference>
<dbReference type="Pfam" id="PF02875">
    <property type="entry name" value="Mur_ligase_C"/>
    <property type="match status" value="1"/>
</dbReference>
<evidence type="ECO:0000256" key="1">
    <source>
        <dbReference type="ARBA" id="ARBA00004496"/>
    </source>
</evidence>
<dbReference type="SUPFAM" id="SSF51984">
    <property type="entry name" value="MurCD N-terminal domain"/>
    <property type="match status" value="1"/>
</dbReference>
<dbReference type="InterPro" id="IPR005758">
    <property type="entry name" value="UDP-N-AcMur_Ala_ligase_MurC"/>
</dbReference>
<dbReference type="InterPro" id="IPR050061">
    <property type="entry name" value="MurCDEF_pg_biosynth"/>
</dbReference>
<feature type="binding site" evidence="14">
    <location>
        <begin position="109"/>
        <end position="115"/>
    </location>
    <ligand>
        <name>ATP</name>
        <dbReference type="ChEBI" id="CHEBI:30616"/>
    </ligand>
</feature>
<keyword evidence="5 14" id="KW-0436">Ligase</keyword>
<proteinExistence type="inferred from homology"/>
<evidence type="ECO:0000256" key="5">
    <source>
        <dbReference type="ARBA" id="ARBA00022598"/>
    </source>
</evidence>
<evidence type="ECO:0000256" key="6">
    <source>
        <dbReference type="ARBA" id="ARBA00022618"/>
    </source>
</evidence>
<accession>A0A0P6WP98</accession>
<dbReference type="Pfam" id="PF01225">
    <property type="entry name" value="Mur_ligase"/>
    <property type="match status" value="1"/>
</dbReference>
<dbReference type="InterPro" id="IPR036615">
    <property type="entry name" value="Mur_ligase_C_dom_sf"/>
</dbReference>
<evidence type="ECO:0000259" key="15">
    <source>
        <dbReference type="Pfam" id="PF01225"/>
    </source>
</evidence>
<keyword evidence="4 14" id="KW-0963">Cytoplasm</keyword>
<evidence type="ECO:0000256" key="11">
    <source>
        <dbReference type="ARBA" id="ARBA00023306"/>
    </source>
</evidence>
<dbReference type="NCBIfam" id="TIGR01082">
    <property type="entry name" value="murC"/>
    <property type="match status" value="1"/>
</dbReference>
<evidence type="ECO:0000256" key="10">
    <source>
        <dbReference type="ARBA" id="ARBA00022984"/>
    </source>
</evidence>
<dbReference type="GO" id="GO:0008763">
    <property type="term" value="F:UDP-N-acetylmuramate-L-alanine ligase activity"/>
    <property type="evidence" value="ECO:0007669"/>
    <property type="project" value="UniProtKB-UniRule"/>
</dbReference>
<evidence type="ECO:0000256" key="12">
    <source>
        <dbReference type="ARBA" id="ARBA00023316"/>
    </source>
</evidence>
<sequence>MTNRVHFIGIGGTGLSAIAKVLVEKGWHVSGSDRSSSPYLEELRKLGVQLFIGHSAENIKDVDVVVRSSAVPDDNIEVVTAQAKGIPVQKRVDFLPSVIGDQICIAIAGTHGKTTTTSMIAWILTQAGLDPSFIIGSVSKNLGTNAHAGTGEFFVIEADEYDSMFLGLHPFVAVVTNVEHDHPDCYPTPQVYSQAFLNFLANLQARGLIILCADHAGAMSVRFKLPVNIPVFTYSVFSLMEQNPNSNQQNADYLLLSAEDGSFKLFSQEALHVRKEMLSFKAGVPGIHNLQNAAAAAITALTLGIEPQVISLALESFSGSGRRFDVLGNFNGITLIDDYAHHPTEIHATIQAARMAYPNHRLWVVWQPHTFSRTQTLLQDYVKEISQADQLVITEVFAAREKSTGFSSAQIIPKIKNIPAFFAPTLNDAETYLENHLESGDVVLVLSAGDAIQINQTLSQSIMTNSPSNSTVVKS</sequence>
<evidence type="ECO:0000256" key="9">
    <source>
        <dbReference type="ARBA" id="ARBA00022960"/>
    </source>
</evidence>
<keyword evidence="9 14" id="KW-0133">Cell shape</keyword>
<keyword evidence="12 14" id="KW-0961">Cell wall biogenesis/degradation</keyword>
<reference evidence="18 19" key="1">
    <citation type="submission" date="2015-07" db="EMBL/GenBank/DDBJ databases">
        <title>Genome sequence of Leptolinea tardivitalis DSM 16556.</title>
        <authorList>
            <person name="Hemp J."/>
            <person name="Ward L.M."/>
            <person name="Pace L.A."/>
            <person name="Fischer W.W."/>
        </authorList>
    </citation>
    <scope>NUCLEOTIDE SEQUENCE [LARGE SCALE GENOMIC DNA]</scope>
    <source>
        <strain evidence="18 19">YMTK-2</strain>
    </source>
</reference>
<evidence type="ECO:0000256" key="4">
    <source>
        <dbReference type="ARBA" id="ARBA00022490"/>
    </source>
</evidence>
<dbReference type="InterPro" id="IPR000713">
    <property type="entry name" value="Mur_ligase_N"/>
</dbReference>
<keyword evidence="10 14" id="KW-0573">Peptidoglycan synthesis</keyword>
<dbReference type="GO" id="GO:0051301">
    <property type="term" value="P:cell division"/>
    <property type="evidence" value="ECO:0007669"/>
    <property type="project" value="UniProtKB-KW"/>
</dbReference>
<dbReference type="EMBL" id="LGCK01000010">
    <property type="protein sequence ID" value="KPL71880.1"/>
    <property type="molecule type" value="Genomic_DNA"/>
</dbReference>
<dbReference type="SUPFAM" id="SSF53244">
    <property type="entry name" value="MurD-like peptide ligases, peptide-binding domain"/>
    <property type="match status" value="1"/>
</dbReference>
<keyword evidence="8 14" id="KW-0067">ATP-binding</keyword>
<organism evidence="18 19">
    <name type="scientific">Leptolinea tardivitalis</name>
    <dbReference type="NCBI Taxonomy" id="229920"/>
    <lineage>
        <taxon>Bacteria</taxon>
        <taxon>Bacillati</taxon>
        <taxon>Chloroflexota</taxon>
        <taxon>Anaerolineae</taxon>
        <taxon>Anaerolineales</taxon>
        <taxon>Anaerolineaceae</taxon>
        <taxon>Leptolinea</taxon>
    </lineage>
</organism>
<dbReference type="Pfam" id="PF08245">
    <property type="entry name" value="Mur_ligase_M"/>
    <property type="match status" value="1"/>
</dbReference>
<dbReference type="PATRIC" id="fig|229920.5.peg.2069"/>
<evidence type="ECO:0000256" key="3">
    <source>
        <dbReference type="ARBA" id="ARBA00012211"/>
    </source>
</evidence>
<dbReference type="GO" id="GO:0008360">
    <property type="term" value="P:regulation of cell shape"/>
    <property type="evidence" value="ECO:0007669"/>
    <property type="project" value="UniProtKB-KW"/>
</dbReference>
<name>A0A0P6WP98_9CHLR</name>
<evidence type="ECO:0000259" key="17">
    <source>
        <dbReference type="Pfam" id="PF08245"/>
    </source>
</evidence>
<keyword evidence="19" id="KW-1185">Reference proteome</keyword>
<evidence type="ECO:0000256" key="13">
    <source>
        <dbReference type="ARBA" id="ARBA00047833"/>
    </source>
</evidence>
<dbReference type="Gene3D" id="3.90.190.20">
    <property type="entry name" value="Mur ligase, C-terminal domain"/>
    <property type="match status" value="1"/>
</dbReference>
<comment type="similarity">
    <text evidence="14">Belongs to the MurCDEF family.</text>
</comment>
<dbReference type="GO" id="GO:0005737">
    <property type="term" value="C:cytoplasm"/>
    <property type="evidence" value="ECO:0007669"/>
    <property type="project" value="UniProtKB-SubCell"/>
</dbReference>
<dbReference type="OrthoDB" id="9804126at2"/>
<dbReference type="Gene3D" id="3.40.1190.10">
    <property type="entry name" value="Mur-like, catalytic domain"/>
    <property type="match status" value="1"/>
</dbReference>
<evidence type="ECO:0000256" key="7">
    <source>
        <dbReference type="ARBA" id="ARBA00022741"/>
    </source>
</evidence>
<dbReference type="HAMAP" id="MF_00046">
    <property type="entry name" value="MurC"/>
    <property type="match status" value="1"/>
</dbReference>
<feature type="domain" description="Mur ligase central" evidence="17">
    <location>
        <begin position="107"/>
        <end position="299"/>
    </location>
</feature>
<dbReference type="GO" id="GO:0009252">
    <property type="term" value="P:peptidoglycan biosynthetic process"/>
    <property type="evidence" value="ECO:0007669"/>
    <property type="project" value="UniProtKB-UniRule"/>
</dbReference>
<dbReference type="SUPFAM" id="SSF53623">
    <property type="entry name" value="MurD-like peptide ligases, catalytic domain"/>
    <property type="match status" value="1"/>
</dbReference>
<feature type="domain" description="Mur ligase C-terminal" evidence="16">
    <location>
        <begin position="322"/>
        <end position="449"/>
    </location>
</feature>
<evidence type="ECO:0000313" key="19">
    <source>
        <dbReference type="Proteomes" id="UP000050430"/>
    </source>
</evidence>
<comment type="subcellular location">
    <subcellularLocation>
        <location evidence="1 14">Cytoplasm</location>
    </subcellularLocation>
</comment>
<evidence type="ECO:0000256" key="8">
    <source>
        <dbReference type="ARBA" id="ARBA00022840"/>
    </source>
</evidence>
<evidence type="ECO:0000256" key="2">
    <source>
        <dbReference type="ARBA" id="ARBA00004752"/>
    </source>
</evidence>